<organism evidence="6 7">
    <name type="scientific">Paracoccus aestuarii</name>
    <dbReference type="NCBI Taxonomy" id="453842"/>
    <lineage>
        <taxon>Bacteria</taxon>
        <taxon>Pseudomonadati</taxon>
        <taxon>Pseudomonadota</taxon>
        <taxon>Alphaproteobacteria</taxon>
        <taxon>Rhodobacterales</taxon>
        <taxon>Paracoccaceae</taxon>
        <taxon>Paracoccus</taxon>
    </lineage>
</organism>
<dbReference type="GO" id="GO:0003700">
    <property type="term" value="F:DNA-binding transcription factor activity"/>
    <property type="evidence" value="ECO:0007669"/>
    <property type="project" value="TreeGrafter"/>
</dbReference>
<dbReference type="PANTHER" id="PTHR30055">
    <property type="entry name" value="HTH-TYPE TRANSCRIPTIONAL REGULATOR RUTR"/>
    <property type="match status" value="1"/>
</dbReference>
<keyword evidence="3" id="KW-0804">Transcription</keyword>
<keyword evidence="2 4" id="KW-0238">DNA-binding</keyword>
<name>A0A418ZY14_9RHOB</name>
<dbReference type="Proteomes" id="UP000285530">
    <property type="component" value="Unassembled WGS sequence"/>
</dbReference>
<dbReference type="EMBL" id="QZEV01000025">
    <property type="protein sequence ID" value="RJL05378.1"/>
    <property type="molecule type" value="Genomic_DNA"/>
</dbReference>
<feature type="domain" description="HTH tetR-type" evidence="5">
    <location>
        <begin position="1"/>
        <end position="55"/>
    </location>
</feature>
<dbReference type="GO" id="GO:0000976">
    <property type="term" value="F:transcription cis-regulatory region binding"/>
    <property type="evidence" value="ECO:0007669"/>
    <property type="project" value="TreeGrafter"/>
</dbReference>
<protein>
    <submittedName>
        <fullName evidence="6">TetR/AcrR family transcriptional regulator</fullName>
    </submittedName>
</protein>
<dbReference type="Pfam" id="PF00440">
    <property type="entry name" value="TetR_N"/>
    <property type="match status" value="1"/>
</dbReference>
<dbReference type="InterPro" id="IPR001647">
    <property type="entry name" value="HTH_TetR"/>
</dbReference>
<dbReference type="InterPro" id="IPR050109">
    <property type="entry name" value="HTH-type_TetR-like_transc_reg"/>
</dbReference>
<dbReference type="OrthoDB" id="9809772at2"/>
<dbReference type="AlphaFoldDB" id="A0A418ZY14"/>
<dbReference type="SUPFAM" id="SSF46689">
    <property type="entry name" value="Homeodomain-like"/>
    <property type="match status" value="1"/>
</dbReference>
<comment type="caution">
    <text evidence="6">The sequence shown here is derived from an EMBL/GenBank/DDBJ whole genome shotgun (WGS) entry which is preliminary data.</text>
</comment>
<evidence type="ECO:0000313" key="7">
    <source>
        <dbReference type="Proteomes" id="UP000285530"/>
    </source>
</evidence>
<dbReference type="PANTHER" id="PTHR30055:SF234">
    <property type="entry name" value="HTH-TYPE TRANSCRIPTIONAL REGULATOR BETI"/>
    <property type="match status" value="1"/>
</dbReference>
<evidence type="ECO:0000259" key="5">
    <source>
        <dbReference type="PROSITE" id="PS50977"/>
    </source>
</evidence>
<dbReference type="Gene3D" id="1.10.357.10">
    <property type="entry name" value="Tetracycline Repressor, domain 2"/>
    <property type="match status" value="1"/>
</dbReference>
<accession>A0A418ZY14</accession>
<proteinExistence type="predicted"/>
<sequence>MLAAAETLARRLGPGQLSLEAVAAEAGVSKGGLLYHFPTKEKLLEALVASHLDSYDAALQAAGAEGPDQLLRAYLTQFRDDRCAGVPPSSGLLAALAQNPQLLDRVGPCERDFLQRIRGNSSDPDFATAAFLVIHGLRAMTLLGTEVLTEPEVDEIQAWLLRELQERRRS</sequence>
<gene>
    <name evidence="6" type="ORF">D3P06_07235</name>
</gene>
<dbReference type="InterPro" id="IPR041479">
    <property type="entry name" value="TetR_CgmR_C"/>
</dbReference>
<evidence type="ECO:0000256" key="2">
    <source>
        <dbReference type="ARBA" id="ARBA00023125"/>
    </source>
</evidence>
<feature type="DNA-binding region" description="H-T-H motif" evidence="4">
    <location>
        <begin position="18"/>
        <end position="37"/>
    </location>
</feature>
<reference evidence="6 7" key="1">
    <citation type="submission" date="2018-09" db="EMBL/GenBank/DDBJ databases">
        <title>Paracoccus onubensis nov. sp. a moderate halophilic bacterium isolated from Gruta de las Maravillas (Aracena, Spain).</title>
        <authorList>
            <person name="Jurado V."/>
            <person name="Gutierrez-Patricio S."/>
            <person name="Gonzalez-Pimentel J.L."/>
            <person name="Laiz L."/>
            <person name="Saiz-Jimenez C."/>
        </authorList>
    </citation>
    <scope>NUCLEOTIDE SEQUENCE [LARGE SCALE GENOMIC DNA]</scope>
    <source>
        <strain evidence="6 7">DSM 19484</strain>
    </source>
</reference>
<dbReference type="PRINTS" id="PR00455">
    <property type="entry name" value="HTHTETR"/>
</dbReference>
<dbReference type="InterPro" id="IPR009057">
    <property type="entry name" value="Homeodomain-like_sf"/>
</dbReference>
<keyword evidence="7" id="KW-1185">Reference proteome</keyword>
<evidence type="ECO:0000256" key="3">
    <source>
        <dbReference type="ARBA" id="ARBA00023163"/>
    </source>
</evidence>
<dbReference type="PROSITE" id="PS50977">
    <property type="entry name" value="HTH_TETR_2"/>
    <property type="match status" value="1"/>
</dbReference>
<evidence type="ECO:0000313" key="6">
    <source>
        <dbReference type="EMBL" id="RJL05378.1"/>
    </source>
</evidence>
<evidence type="ECO:0000256" key="1">
    <source>
        <dbReference type="ARBA" id="ARBA00023015"/>
    </source>
</evidence>
<evidence type="ECO:0000256" key="4">
    <source>
        <dbReference type="PROSITE-ProRule" id="PRU00335"/>
    </source>
</evidence>
<keyword evidence="1" id="KW-0805">Transcription regulation</keyword>
<dbReference type="Pfam" id="PF17937">
    <property type="entry name" value="TetR_C_28"/>
    <property type="match status" value="1"/>
</dbReference>